<gene>
    <name evidence="1" type="ORF">WM2015_2417</name>
</gene>
<dbReference type="EMBL" id="CP012154">
    <property type="protein sequence ID" value="AKS42779.1"/>
    <property type="molecule type" value="Genomic_DNA"/>
</dbReference>
<evidence type="ECO:0000313" key="2">
    <source>
        <dbReference type="Proteomes" id="UP000066624"/>
    </source>
</evidence>
<name>A0A0K0XYL1_9GAMM</name>
<keyword evidence="2" id="KW-1185">Reference proteome</keyword>
<dbReference type="Proteomes" id="UP000066624">
    <property type="component" value="Chromosome"/>
</dbReference>
<accession>A0A0K0XYL1</accession>
<proteinExistence type="predicted"/>
<protein>
    <submittedName>
        <fullName evidence="1">Uncharacterized protein</fullName>
    </submittedName>
</protein>
<dbReference type="AlphaFoldDB" id="A0A0K0XYL1"/>
<evidence type="ECO:0000313" key="1">
    <source>
        <dbReference type="EMBL" id="AKS42779.1"/>
    </source>
</evidence>
<dbReference type="KEGG" id="wma:WM2015_2417"/>
<sequence length="32" mass="3559">MLFMRFGNVMKNVSMIPEALDNSIGSEGVSQR</sequence>
<reference evidence="1 2" key="1">
    <citation type="submission" date="2015-07" db="EMBL/GenBank/DDBJ databases">
        <authorList>
            <person name="Noorani M."/>
        </authorList>
    </citation>
    <scope>NUCLEOTIDE SEQUENCE [LARGE SCALE GENOMIC DNA]</scope>
    <source>
        <strain evidence="1 2">KCTC 42284</strain>
    </source>
</reference>
<organism evidence="1 2">
    <name type="scientific">Wenzhouxiangella marina</name>
    <dbReference type="NCBI Taxonomy" id="1579979"/>
    <lineage>
        <taxon>Bacteria</taxon>
        <taxon>Pseudomonadati</taxon>
        <taxon>Pseudomonadota</taxon>
        <taxon>Gammaproteobacteria</taxon>
        <taxon>Chromatiales</taxon>
        <taxon>Wenzhouxiangellaceae</taxon>
        <taxon>Wenzhouxiangella</taxon>
    </lineage>
</organism>